<feature type="region of interest" description="Disordered" evidence="8">
    <location>
        <begin position="544"/>
        <end position="619"/>
    </location>
</feature>
<evidence type="ECO:0000256" key="8">
    <source>
        <dbReference type="SAM" id="MobiDB-lite"/>
    </source>
</evidence>
<keyword evidence="7" id="KW-0131">Cell cycle</keyword>
<keyword evidence="6" id="KW-0539">Nucleus</keyword>
<dbReference type="Pfam" id="PF20168">
    <property type="entry name" value="PDS5"/>
    <property type="match status" value="1"/>
</dbReference>
<evidence type="ECO:0000256" key="5">
    <source>
        <dbReference type="ARBA" id="ARBA00023204"/>
    </source>
</evidence>
<name>A0A803MBZ9_CHEQI</name>
<reference evidence="9" key="2">
    <citation type="submission" date="2021-03" db="UniProtKB">
        <authorList>
            <consortium name="EnsemblPlants"/>
        </authorList>
    </citation>
    <scope>IDENTIFICATION</scope>
</reference>
<evidence type="ECO:0000256" key="4">
    <source>
        <dbReference type="ARBA" id="ARBA00022776"/>
    </source>
</evidence>
<dbReference type="Gramene" id="AUR62026992-RA">
    <property type="protein sequence ID" value="AUR62026992-RA:cds"/>
    <property type="gene ID" value="AUR62026992"/>
</dbReference>
<keyword evidence="4" id="KW-0498">Mitosis</keyword>
<dbReference type="SUPFAM" id="SSF48371">
    <property type="entry name" value="ARM repeat"/>
    <property type="match status" value="1"/>
</dbReference>
<dbReference type="GO" id="GO:0005634">
    <property type="term" value="C:nucleus"/>
    <property type="evidence" value="ECO:0007669"/>
    <property type="project" value="UniProtKB-SubCell"/>
</dbReference>
<evidence type="ECO:0000256" key="3">
    <source>
        <dbReference type="ARBA" id="ARBA00022763"/>
    </source>
</evidence>
<sequence length="619" mass="68018">MATAKTSNDNSVNQQFLEQLKDVGNRLLLAPCSSPELLSLLDELVLLLSKVGQAPSQPVQDALLPTMKALISDHLFRNSDADVIITVAACLNEILRISAPVAPYDDDKMKEIFELIVLSFDKLSCPPGRSYSKAILILESVARLRSCVMMLDLDCDSLITKMFQLFQKHSCSSHPHSVFLAMEKIMNVMIKESDSLSVELVKVLLESIRLENQNALPESFKMGAKVIEECSEKLKPYIREAVTLLGYCLQDYAPILSSICETEPIEDLVRNSAKHSVKSELTIDERHSAEYAQPLKAVERCSQNPGTDSETASERGGKLSSHSLDEGYESLTGRGKTSQGHVKRSSGAPRSKKAVPAMEDELSEREIKQAADLDIKKVLQATTLGGSSDKKGKPSKKDVSGGSRKKSTTGLSRKDKIQTNDAFRSQRKRASSDDDSLRSGVAILRGGVATPATELGEVAATTGDGVRRSSSDPETKVGKAAVTTEELAIADRYYYEGTISSFDAFTKKHKVEYDDGDEEVLNLRTEQWEFLGDEIPTAIDIFVDKKSPQPRSNTPKREGSTVCEKETSQTNTRKREITPDCEAEADDGSHQVAKVVEKVKTPEVLSEMKRPRLPDGQKS</sequence>
<feature type="region of interest" description="Disordered" evidence="8">
    <location>
        <begin position="452"/>
        <end position="478"/>
    </location>
</feature>
<evidence type="ECO:0000256" key="6">
    <source>
        <dbReference type="ARBA" id="ARBA00023242"/>
    </source>
</evidence>
<reference evidence="9" key="1">
    <citation type="journal article" date="2017" name="Nature">
        <title>The genome of Chenopodium quinoa.</title>
        <authorList>
            <person name="Jarvis D.E."/>
            <person name="Ho Y.S."/>
            <person name="Lightfoot D.J."/>
            <person name="Schmoeckel S.M."/>
            <person name="Li B."/>
            <person name="Borm T.J.A."/>
            <person name="Ohyanagi H."/>
            <person name="Mineta K."/>
            <person name="Michell C.T."/>
            <person name="Saber N."/>
            <person name="Kharbatia N.M."/>
            <person name="Rupper R.R."/>
            <person name="Sharp A.R."/>
            <person name="Dally N."/>
            <person name="Boughton B.A."/>
            <person name="Woo Y.H."/>
            <person name="Gao G."/>
            <person name="Schijlen E.G.W.M."/>
            <person name="Guo X."/>
            <person name="Momin A.A."/>
            <person name="Negrao S."/>
            <person name="Al-Babili S."/>
            <person name="Gehring C."/>
            <person name="Roessner U."/>
            <person name="Jung C."/>
            <person name="Murphy K."/>
            <person name="Arold S.T."/>
            <person name="Gojobori T."/>
            <person name="van der Linden C.G."/>
            <person name="van Loo E.N."/>
            <person name="Jellen E.N."/>
            <person name="Maughan P.J."/>
            <person name="Tester M."/>
        </authorList>
    </citation>
    <scope>NUCLEOTIDE SEQUENCE [LARGE SCALE GENOMIC DNA]</scope>
    <source>
        <strain evidence="9">cv. PI 614886</strain>
    </source>
</reference>
<feature type="compositionally biased region" description="Basic and acidic residues" evidence="8">
    <location>
        <begin position="555"/>
        <end position="578"/>
    </location>
</feature>
<dbReference type="GO" id="GO:0007064">
    <property type="term" value="P:mitotic sister chromatid cohesion"/>
    <property type="evidence" value="ECO:0007669"/>
    <property type="project" value="InterPro"/>
</dbReference>
<dbReference type="CDD" id="cd20404">
    <property type="entry name" value="Tudor_Agenet_AtEML-like"/>
    <property type="match status" value="1"/>
</dbReference>
<feature type="region of interest" description="Disordered" evidence="8">
    <location>
        <begin position="293"/>
        <end position="364"/>
    </location>
</feature>
<keyword evidence="3" id="KW-0227">DNA damage</keyword>
<feature type="compositionally biased region" description="Basic and acidic residues" evidence="8">
    <location>
        <begin position="465"/>
        <end position="477"/>
    </location>
</feature>
<evidence type="ECO:0000256" key="1">
    <source>
        <dbReference type="ARBA" id="ARBA00004123"/>
    </source>
</evidence>
<dbReference type="GO" id="GO:0006281">
    <property type="term" value="P:DNA repair"/>
    <property type="evidence" value="ECO:0007669"/>
    <property type="project" value="UniProtKB-KW"/>
</dbReference>
<keyword evidence="10" id="KW-1185">Reference proteome</keyword>
<dbReference type="Gene3D" id="2.30.30.140">
    <property type="match status" value="1"/>
</dbReference>
<dbReference type="AlphaFoldDB" id="A0A803MBZ9"/>
<dbReference type="InterPro" id="IPR016024">
    <property type="entry name" value="ARM-type_fold"/>
</dbReference>
<feature type="region of interest" description="Disordered" evidence="8">
    <location>
        <begin position="384"/>
        <end position="439"/>
    </location>
</feature>
<evidence type="ECO:0000313" key="10">
    <source>
        <dbReference type="Proteomes" id="UP000596660"/>
    </source>
</evidence>
<accession>A0A803MBZ9</accession>
<protein>
    <submittedName>
        <fullName evidence="9">Uncharacterized protein</fullName>
    </submittedName>
</protein>
<comment type="subcellular location">
    <subcellularLocation>
        <location evidence="1">Nucleus</location>
    </subcellularLocation>
</comment>
<organism evidence="9 10">
    <name type="scientific">Chenopodium quinoa</name>
    <name type="common">Quinoa</name>
    <dbReference type="NCBI Taxonomy" id="63459"/>
    <lineage>
        <taxon>Eukaryota</taxon>
        <taxon>Viridiplantae</taxon>
        <taxon>Streptophyta</taxon>
        <taxon>Embryophyta</taxon>
        <taxon>Tracheophyta</taxon>
        <taxon>Spermatophyta</taxon>
        <taxon>Magnoliopsida</taxon>
        <taxon>eudicotyledons</taxon>
        <taxon>Gunneridae</taxon>
        <taxon>Pentapetalae</taxon>
        <taxon>Caryophyllales</taxon>
        <taxon>Chenopodiaceae</taxon>
        <taxon>Chenopodioideae</taxon>
        <taxon>Atripliceae</taxon>
        <taxon>Chenopodium</taxon>
    </lineage>
</organism>
<dbReference type="PANTHER" id="PTHR12663">
    <property type="entry name" value="ANDROGEN INDUCED INHIBITOR OF PROLIFERATION AS3 / PDS5-RELATED"/>
    <property type="match status" value="1"/>
</dbReference>
<dbReference type="OMA" id="NTVAKYE"/>
<proteinExistence type="predicted"/>
<dbReference type="PANTHER" id="PTHR12663:SF69">
    <property type="entry name" value="SISTER CHROMATID COHESION PROTEIN PDS5 HOMOLOG E"/>
    <property type="match status" value="1"/>
</dbReference>
<keyword evidence="5" id="KW-0234">DNA repair</keyword>
<dbReference type="GO" id="GO:0035825">
    <property type="term" value="P:homologous recombination"/>
    <property type="evidence" value="ECO:0007669"/>
    <property type="project" value="UniProtKB-ARBA"/>
</dbReference>
<dbReference type="GO" id="GO:0051301">
    <property type="term" value="P:cell division"/>
    <property type="evidence" value="ECO:0007669"/>
    <property type="project" value="UniProtKB-KW"/>
</dbReference>
<feature type="compositionally biased region" description="Basic and acidic residues" evidence="8">
    <location>
        <begin position="595"/>
        <end position="619"/>
    </location>
</feature>
<dbReference type="InterPro" id="IPR039776">
    <property type="entry name" value="Pds5"/>
</dbReference>
<dbReference type="GO" id="GO:0000785">
    <property type="term" value="C:chromatin"/>
    <property type="evidence" value="ECO:0007669"/>
    <property type="project" value="TreeGrafter"/>
</dbReference>
<dbReference type="Proteomes" id="UP000596660">
    <property type="component" value="Unplaced"/>
</dbReference>
<feature type="compositionally biased region" description="Basic and acidic residues" evidence="8">
    <location>
        <begin position="388"/>
        <end position="399"/>
    </location>
</feature>
<evidence type="ECO:0000256" key="7">
    <source>
        <dbReference type="ARBA" id="ARBA00023306"/>
    </source>
</evidence>
<evidence type="ECO:0000256" key="2">
    <source>
        <dbReference type="ARBA" id="ARBA00022618"/>
    </source>
</evidence>
<evidence type="ECO:0000313" key="9">
    <source>
        <dbReference type="EnsemblPlants" id="AUR62026992-RA:cds"/>
    </source>
</evidence>
<keyword evidence="2" id="KW-0132">Cell division</keyword>
<feature type="compositionally biased region" description="Polar residues" evidence="8">
    <location>
        <begin position="301"/>
        <end position="310"/>
    </location>
</feature>
<dbReference type="EnsemblPlants" id="AUR62026992-RA">
    <property type="protein sequence ID" value="AUR62026992-RA:cds"/>
    <property type="gene ID" value="AUR62026992"/>
</dbReference>